<accession>A0A6L2MR03</accession>
<organism evidence="2">
    <name type="scientific">Tanacetum cinerariifolium</name>
    <name type="common">Dalmatian daisy</name>
    <name type="synonym">Chrysanthemum cinerariifolium</name>
    <dbReference type="NCBI Taxonomy" id="118510"/>
    <lineage>
        <taxon>Eukaryota</taxon>
        <taxon>Viridiplantae</taxon>
        <taxon>Streptophyta</taxon>
        <taxon>Embryophyta</taxon>
        <taxon>Tracheophyta</taxon>
        <taxon>Spermatophyta</taxon>
        <taxon>Magnoliopsida</taxon>
        <taxon>eudicotyledons</taxon>
        <taxon>Gunneridae</taxon>
        <taxon>Pentapetalae</taxon>
        <taxon>asterids</taxon>
        <taxon>campanulids</taxon>
        <taxon>Asterales</taxon>
        <taxon>Asteraceae</taxon>
        <taxon>Asteroideae</taxon>
        <taxon>Anthemideae</taxon>
        <taxon>Anthemidinae</taxon>
        <taxon>Tanacetum</taxon>
    </lineage>
</organism>
<reference evidence="2" key="1">
    <citation type="journal article" date="2019" name="Sci. Rep.">
        <title>Draft genome of Tanacetum cinerariifolium, the natural source of mosquito coil.</title>
        <authorList>
            <person name="Yamashiro T."/>
            <person name="Shiraishi A."/>
            <person name="Satake H."/>
            <person name="Nakayama K."/>
        </authorList>
    </citation>
    <scope>NUCLEOTIDE SEQUENCE</scope>
</reference>
<proteinExistence type="predicted"/>
<dbReference type="EMBL" id="BKCJ010007269">
    <property type="protein sequence ID" value="GEU76378.1"/>
    <property type="molecule type" value="Genomic_DNA"/>
</dbReference>
<comment type="caution">
    <text evidence="2">The sequence shown here is derived from an EMBL/GenBank/DDBJ whole genome shotgun (WGS) entry which is preliminary data.</text>
</comment>
<dbReference type="PANTHER" id="PTHR31286:SF99">
    <property type="entry name" value="DUF4283 DOMAIN-CONTAINING PROTEIN"/>
    <property type="match status" value="1"/>
</dbReference>
<feature type="compositionally biased region" description="Polar residues" evidence="1">
    <location>
        <begin position="216"/>
        <end position="229"/>
    </location>
</feature>
<feature type="region of interest" description="Disordered" evidence="1">
    <location>
        <begin position="207"/>
        <end position="233"/>
    </location>
</feature>
<dbReference type="AlphaFoldDB" id="A0A6L2MR03"/>
<protein>
    <submittedName>
        <fullName evidence="2">Zinc knuckle CX2CX4HX4C</fullName>
    </submittedName>
</protein>
<sequence>MDGNHQITPLATVVSQGETNESWTWFLSKLKVQIEAILEGGPWLICKSLIILKKWSVDTRLLKEELTHILIWVKLHDVPLQVFDKDGISLIATFIGKLAMLDSYTSSMCIDSWGRSSFARCLIKVNSEADLVVVVNIGIPSLTGDDFTKETICVEYEWRPPRFDICKIFGNVQDPCPKKVACPPIISTSDVVTPTNVRYEPKKATNVPMKGATDVGNASNSSSRLKSTCNSSNNDNITSSNSFYALNVEEEEEEEVVENVYDETANLCINTKTGGGSSFTAAVG</sequence>
<gene>
    <name evidence="2" type="ORF">Tci_048356</name>
</gene>
<dbReference type="InterPro" id="IPR040256">
    <property type="entry name" value="At4g02000-like"/>
</dbReference>
<name>A0A6L2MR03_TANCI</name>
<evidence type="ECO:0000313" key="2">
    <source>
        <dbReference type="EMBL" id="GEU76378.1"/>
    </source>
</evidence>
<evidence type="ECO:0000256" key="1">
    <source>
        <dbReference type="SAM" id="MobiDB-lite"/>
    </source>
</evidence>
<dbReference type="PANTHER" id="PTHR31286">
    <property type="entry name" value="GLYCINE-RICH CELL WALL STRUCTURAL PROTEIN 1.8-LIKE"/>
    <property type="match status" value="1"/>
</dbReference>